<keyword evidence="1" id="KW-0472">Membrane</keyword>
<dbReference type="AlphaFoldDB" id="A0A1N6YDH0"/>
<proteinExistence type="predicted"/>
<sequence>MKLIGVIISIAILCFSFVFYLLSLMKLAPLVIAAPLLLLSLFITIMLLNSFNRFRGFK</sequence>
<keyword evidence="1" id="KW-1133">Transmembrane helix</keyword>
<evidence type="ECO:0000313" key="3">
    <source>
        <dbReference type="EMBL" id="MDW8517304.1"/>
    </source>
</evidence>
<dbReference type="Proteomes" id="UP001284771">
    <property type="component" value="Unassembled WGS sequence"/>
</dbReference>
<name>A0A1N6YDH0_9BACI</name>
<feature type="transmembrane region" description="Helical" evidence="1">
    <location>
        <begin position="5"/>
        <end position="22"/>
    </location>
</feature>
<dbReference type="GeneID" id="93681168"/>
<accession>A0A1N6YDH0</accession>
<reference evidence="2" key="1">
    <citation type="submission" date="2020-12" db="EMBL/GenBank/DDBJ databases">
        <title>PHA producing bacteria isolated from mangrove.</title>
        <authorList>
            <person name="Zheng W."/>
            <person name="Yu S."/>
            <person name="Huang Y."/>
        </authorList>
    </citation>
    <scope>NUCLEOTIDE SEQUENCE</scope>
    <source>
        <strain evidence="2">GN22-4</strain>
    </source>
</reference>
<dbReference type="EMBL" id="JAWUZT010000044">
    <property type="protein sequence ID" value="MDW8517304.1"/>
    <property type="molecule type" value="Genomic_DNA"/>
</dbReference>
<keyword evidence="1" id="KW-0812">Transmembrane</keyword>
<dbReference type="RefSeq" id="WP_090752849.1">
    <property type="nucleotide sequence ID" value="NZ_CANLXW010000019.1"/>
</dbReference>
<evidence type="ECO:0000313" key="5">
    <source>
        <dbReference type="Proteomes" id="UP001284771"/>
    </source>
</evidence>
<dbReference type="EMBL" id="JAEMWV010000002">
    <property type="protein sequence ID" value="MBN8251139.1"/>
    <property type="molecule type" value="Genomic_DNA"/>
</dbReference>
<keyword evidence="5" id="KW-1185">Reference proteome</keyword>
<reference evidence="5" key="2">
    <citation type="submission" date="2023-07" db="EMBL/GenBank/DDBJ databases">
        <title>Draft genomic sequences of Priestia flexa CCM isolated from the soil of an abandoned mine contaminated by free cyanide in the high Andean zone of Tacna, Peru.</title>
        <authorList>
            <person name="Caceda Quiroz C.J."/>
            <person name="Maraza Chooque G.J."/>
            <person name="Fora Quispe G.L."/>
            <person name="Carpio Mamani M."/>
        </authorList>
    </citation>
    <scope>NUCLEOTIDE SEQUENCE [LARGE SCALE GENOMIC DNA]</scope>
    <source>
        <strain evidence="5">CCM</strain>
    </source>
</reference>
<dbReference type="Proteomes" id="UP000664578">
    <property type="component" value="Unassembled WGS sequence"/>
</dbReference>
<evidence type="ECO:0000313" key="4">
    <source>
        <dbReference type="Proteomes" id="UP000664578"/>
    </source>
</evidence>
<evidence type="ECO:0000256" key="1">
    <source>
        <dbReference type="SAM" id="Phobius"/>
    </source>
</evidence>
<gene>
    <name evidence="2" type="ORF">JF537_06025</name>
    <name evidence="3" type="ORF">RIB56_14345</name>
</gene>
<reference evidence="3" key="3">
    <citation type="submission" date="2024-05" db="EMBL/GenBank/DDBJ databases">
        <title>Draft genomic sequences of Priestia flexa CCM isolated from the soil of an abandoned mine contaminated by free cyanide in the high Andean zone of Tacna, Peru.</title>
        <authorList>
            <person name="Caceda Quiroz C.J."/>
            <person name="Maraza Chooque G.J."/>
            <person name="Fora Quispe G.L."/>
            <person name="Carpio Mamani M."/>
        </authorList>
    </citation>
    <scope>NUCLEOTIDE SEQUENCE</scope>
    <source>
        <strain evidence="3">CCM</strain>
    </source>
</reference>
<evidence type="ECO:0000313" key="2">
    <source>
        <dbReference type="EMBL" id="MBN8251139.1"/>
    </source>
</evidence>
<protein>
    <submittedName>
        <fullName evidence="2">Uncharacterized protein</fullName>
    </submittedName>
</protein>
<comment type="caution">
    <text evidence="2">The sequence shown here is derived from an EMBL/GenBank/DDBJ whole genome shotgun (WGS) entry which is preliminary data.</text>
</comment>
<organism evidence="2 4">
    <name type="scientific">Priestia flexa</name>
    <dbReference type="NCBI Taxonomy" id="86664"/>
    <lineage>
        <taxon>Bacteria</taxon>
        <taxon>Bacillati</taxon>
        <taxon>Bacillota</taxon>
        <taxon>Bacilli</taxon>
        <taxon>Bacillales</taxon>
        <taxon>Bacillaceae</taxon>
        <taxon>Priestia</taxon>
    </lineage>
</organism>
<feature type="transmembrane region" description="Helical" evidence="1">
    <location>
        <begin position="28"/>
        <end position="48"/>
    </location>
</feature>